<evidence type="ECO:0000256" key="2">
    <source>
        <dbReference type="ARBA" id="ARBA00009500"/>
    </source>
</evidence>
<feature type="domain" description="Serpin" evidence="9">
    <location>
        <begin position="428"/>
        <end position="721"/>
    </location>
</feature>
<keyword evidence="6" id="KW-0722">Serine protease inhibitor</keyword>
<evidence type="ECO:0000256" key="5">
    <source>
        <dbReference type="ARBA" id="ARBA00022729"/>
    </source>
</evidence>
<dbReference type="PANTHER" id="PTHR11461">
    <property type="entry name" value="SERINE PROTEASE INHIBITOR, SERPIN"/>
    <property type="match status" value="1"/>
</dbReference>
<comment type="similarity">
    <text evidence="2 8">Belongs to the serpin family.</text>
</comment>
<accession>A0AAV8WKS3</accession>
<dbReference type="PANTHER" id="PTHR11461:SF211">
    <property type="entry name" value="GH10112P-RELATED"/>
    <property type="match status" value="1"/>
</dbReference>
<evidence type="ECO:0000313" key="11">
    <source>
        <dbReference type="Proteomes" id="UP001162156"/>
    </source>
</evidence>
<dbReference type="FunFam" id="2.30.39.10:FF:000030">
    <property type="entry name" value="Serpin 2"/>
    <property type="match status" value="1"/>
</dbReference>
<name>A0AAV8WKS3_9CUCU</name>
<gene>
    <name evidence="10" type="ORF">NQ314_020754</name>
</gene>
<comment type="subcellular location">
    <subcellularLocation>
        <location evidence="1">Secreted</location>
    </subcellularLocation>
</comment>
<dbReference type="EMBL" id="JANEYF010005770">
    <property type="protein sequence ID" value="KAJ8926902.1"/>
    <property type="molecule type" value="Genomic_DNA"/>
</dbReference>
<keyword evidence="7" id="KW-0325">Glycoprotein</keyword>
<keyword evidence="4" id="KW-0646">Protease inhibitor</keyword>
<keyword evidence="3" id="KW-0964">Secreted</keyword>
<protein>
    <recommendedName>
        <fullName evidence="9">Serpin domain-containing protein</fullName>
    </recommendedName>
</protein>
<dbReference type="Gene3D" id="3.30.497.10">
    <property type="entry name" value="Antithrombin, subunit I, domain 2"/>
    <property type="match status" value="2"/>
</dbReference>
<evidence type="ECO:0000256" key="7">
    <source>
        <dbReference type="ARBA" id="ARBA00023180"/>
    </source>
</evidence>
<reference evidence="10" key="1">
    <citation type="journal article" date="2023" name="Insect Mol. Biol.">
        <title>Genome sequencing provides insights into the evolution of gene families encoding plant cell wall-degrading enzymes in longhorned beetles.</title>
        <authorList>
            <person name="Shin N.R."/>
            <person name="Okamura Y."/>
            <person name="Kirsch R."/>
            <person name="Pauchet Y."/>
        </authorList>
    </citation>
    <scope>NUCLEOTIDE SEQUENCE</scope>
    <source>
        <strain evidence="10">RBIC_L_NR</strain>
    </source>
</reference>
<feature type="domain" description="Serpin" evidence="9">
    <location>
        <begin position="9"/>
        <end position="323"/>
    </location>
</feature>
<dbReference type="InterPro" id="IPR023795">
    <property type="entry name" value="Serpin_CS"/>
</dbReference>
<evidence type="ECO:0000313" key="10">
    <source>
        <dbReference type="EMBL" id="KAJ8926902.1"/>
    </source>
</evidence>
<dbReference type="InterPro" id="IPR023796">
    <property type="entry name" value="Serpin_dom"/>
</dbReference>
<organism evidence="10 11">
    <name type="scientific">Rhamnusium bicolor</name>
    <dbReference type="NCBI Taxonomy" id="1586634"/>
    <lineage>
        <taxon>Eukaryota</taxon>
        <taxon>Metazoa</taxon>
        <taxon>Ecdysozoa</taxon>
        <taxon>Arthropoda</taxon>
        <taxon>Hexapoda</taxon>
        <taxon>Insecta</taxon>
        <taxon>Pterygota</taxon>
        <taxon>Neoptera</taxon>
        <taxon>Endopterygota</taxon>
        <taxon>Coleoptera</taxon>
        <taxon>Polyphaga</taxon>
        <taxon>Cucujiformia</taxon>
        <taxon>Chrysomeloidea</taxon>
        <taxon>Cerambycidae</taxon>
        <taxon>Lepturinae</taxon>
        <taxon>Rhagiini</taxon>
        <taxon>Rhamnusium</taxon>
    </lineage>
</organism>
<dbReference type="GO" id="GO:0005615">
    <property type="term" value="C:extracellular space"/>
    <property type="evidence" value="ECO:0007669"/>
    <property type="project" value="InterPro"/>
</dbReference>
<dbReference type="SMART" id="SM00093">
    <property type="entry name" value="SERPIN"/>
    <property type="match status" value="2"/>
</dbReference>
<evidence type="ECO:0000256" key="8">
    <source>
        <dbReference type="RuleBase" id="RU000411"/>
    </source>
</evidence>
<keyword evidence="5" id="KW-0732">Signal</keyword>
<sequence length="749" mass="83624">MLEAKSENYQMINTRNSLPNTKNVLLSPISLKLILALLYQGSSGPTEREFQNVLQFYDKKTVNDDYSRILSTLQASERSEYLLNMGTCIFLDSQIPANPNYEMKANRYYRTEIKPTTFLDSLSASQVINSWVEKITNGKVSKMVQPGDLQETIMLITNAVYFKGTWTHQFPKNQTHLGKFVVSSEDINNILTVTIPYMSTTDQFFMKESQELDSKILRLPYKQKWEKLYRTLDYIKCSKNTASFTGITKGNNSLLRMLVVSDIVQKSGIELDEEGSVVYSATDVNIGNKFGEPRDIFNATHPFLFFIEGPNGSILFNGKVENPLEEESLPIPTRLGDDDEIPAKVPAGVQALSDPQYFTSVNQNAVPTARPVSLDFPQGQKVPNLQPNVPNLASNLGPNLAPNLEPSSFEPETVDKEELIYRFNLFDVELLNEFADSSTNVFISPASIKTTLAMILEGAKGSCALEISEALRIPNLQQKGVREILMGLLNTLKEKSSSTYLENSNAVFASDKYRVLDKYRKTIEQFYGGNVKSVNFKNIANAVATINDWVSDATHGAIREIVGTRSLSTESSAVIANALYFKGKWKTSFDSQNTKTKCFNTPGGCVGAPMMRLSANFNYTYISRLRTHAVEIPYELRIREIFSPKANLSGIVENGNVVINSLVHKTRIEVDEQGTVAAAATGAIVIPLMGSTAIVADRPFIFCIYHQETENIIFEGILLNPQEQGGSLELNSPVKTNDPNFRIRSRQFR</sequence>
<dbReference type="InterPro" id="IPR042185">
    <property type="entry name" value="Serpin_sf_2"/>
</dbReference>
<evidence type="ECO:0000256" key="3">
    <source>
        <dbReference type="ARBA" id="ARBA00022525"/>
    </source>
</evidence>
<dbReference type="InterPro" id="IPR000215">
    <property type="entry name" value="Serpin_fam"/>
</dbReference>
<evidence type="ECO:0000256" key="6">
    <source>
        <dbReference type="ARBA" id="ARBA00022900"/>
    </source>
</evidence>
<evidence type="ECO:0000256" key="4">
    <source>
        <dbReference type="ARBA" id="ARBA00022690"/>
    </source>
</evidence>
<evidence type="ECO:0000256" key="1">
    <source>
        <dbReference type="ARBA" id="ARBA00004613"/>
    </source>
</evidence>
<dbReference type="InterPro" id="IPR036186">
    <property type="entry name" value="Serpin_sf"/>
</dbReference>
<dbReference type="AlphaFoldDB" id="A0AAV8WKS3"/>
<evidence type="ECO:0000259" key="9">
    <source>
        <dbReference type="SMART" id="SM00093"/>
    </source>
</evidence>
<keyword evidence="11" id="KW-1185">Reference proteome</keyword>
<dbReference type="Proteomes" id="UP001162156">
    <property type="component" value="Unassembled WGS sequence"/>
</dbReference>
<dbReference type="PROSITE" id="PS00284">
    <property type="entry name" value="SERPIN"/>
    <property type="match status" value="1"/>
</dbReference>
<dbReference type="SUPFAM" id="SSF56574">
    <property type="entry name" value="Serpins"/>
    <property type="match status" value="2"/>
</dbReference>
<proteinExistence type="inferred from homology"/>
<dbReference type="Gene3D" id="2.30.39.10">
    <property type="entry name" value="Alpha-1-antitrypsin, domain 1"/>
    <property type="match status" value="1"/>
</dbReference>
<dbReference type="Pfam" id="PF00079">
    <property type="entry name" value="Serpin"/>
    <property type="match status" value="4"/>
</dbReference>
<comment type="caution">
    <text evidence="10">The sequence shown here is derived from an EMBL/GenBank/DDBJ whole genome shotgun (WGS) entry which is preliminary data.</text>
</comment>
<dbReference type="InterPro" id="IPR042178">
    <property type="entry name" value="Serpin_sf_1"/>
</dbReference>
<dbReference type="GO" id="GO:0004867">
    <property type="term" value="F:serine-type endopeptidase inhibitor activity"/>
    <property type="evidence" value="ECO:0007669"/>
    <property type="project" value="UniProtKB-KW"/>
</dbReference>